<proteinExistence type="predicted"/>
<protein>
    <submittedName>
        <fullName evidence="1">Uncharacterized protein</fullName>
    </submittedName>
</protein>
<reference evidence="1" key="1">
    <citation type="submission" date="2014-11" db="EMBL/GenBank/DDBJ databases">
        <authorList>
            <person name="Amaro Gonzalez C."/>
        </authorList>
    </citation>
    <scope>NUCLEOTIDE SEQUENCE</scope>
</reference>
<organism evidence="1">
    <name type="scientific">Anguilla anguilla</name>
    <name type="common">European freshwater eel</name>
    <name type="synonym">Muraena anguilla</name>
    <dbReference type="NCBI Taxonomy" id="7936"/>
    <lineage>
        <taxon>Eukaryota</taxon>
        <taxon>Metazoa</taxon>
        <taxon>Chordata</taxon>
        <taxon>Craniata</taxon>
        <taxon>Vertebrata</taxon>
        <taxon>Euteleostomi</taxon>
        <taxon>Actinopterygii</taxon>
        <taxon>Neopterygii</taxon>
        <taxon>Teleostei</taxon>
        <taxon>Anguilliformes</taxon>
        <taxon>Anguillidae</taxon>
        <taxon>Anguilla</taxon>
    </lineage>
</organism>
<reference evidence="1" key="2">
    <citation type="journal article" date="2015" name="Fish Shellfish Immunol.">
        <title>Early steps in the European eel (Anguilla anguilla)-Vibrio vulnificus interaction in the gills: Role of the RtxA13 toxin.</title>
        <authorList>
            <person name="Callol A."/>
            <person name="Pajuelo D."/>
            <person name="Ebbesson L."/>
            <person name="Teles M."/>
            <person name="MacKenzie S."/>
            <person name="Amaro C."/>
        </authorList>
    </citation>
    <scope>NUCLEOTIDE SEQUENCE</scope>
</reference>
<sequence>MAMGEVEKHCLIVRCHRLQQRQVLGNSLKFSVFLVVRKGSKAFLFFRVVNLNS</sequence>
<accession>A0A0E9PWM0</accession>
<dbReference type="AlphaFoldDB" id="A0A0E9PWM0"/>
<dbReference type="EMBL" id="GBXM01099890">
    <property type="protein sequence ID" value="JAH08687.1"/>
    <property type="molecule type" value="Transcribed_RNA"/>
</dbReference>
<name>A0A0E9PWM0_ANGAN</name>
<evidence type="ECO:0000313" key="1">
    <source>
        <dbReference type="EMBL" id="JAH08687.1"/>
    </source>
</evidence>